<dbReference type="RefSeq" id="XP_009015978.1">
    <property type="nucleotide sequence ID" value="XM_009017730.1"/>
</dbReference>
<dbReference type="GO" id="GO:0000086">
    <property type="term" value="P:G2/M transition of mitotic cell cycle"/>
    <property type="evidence" value="ECO:0000318"/>
    <property type="project" value="GO_Central"/>
</dbReference>
<dbReference type="InterPro" id="IPR000751">
    <property type="entry name" value="MPI_Phosphatase"/>
</dbReference>
<dbReference type="GO" id="GO:0005634">
    <property type="term" value="C:nucleus"/>
    <property type="evidence" value="ECO:0000318"/>
    <property type="project" value="GO_Central"/>
</dbReference>
<dbReference type="OrthoDB" id="9999371at2759"/>
<dbReference type="Gene3D" id="3.40.250.10">
    <property type="entry name" value="Rhodanese-like domain"/>
    <property type="match status" value="1"/>
</dbReference>
<dbReference type="PANTHER" id="PTHR10828:SF76">
    <property type="entry name" value="M-PHASE INDUCER PHOSPHATASE"/>
    <property type="match status" value="1"/>
</dbReference>
<gene>
    <name evidence="11" type="primary">20196304</name>
    <name evidence="10" type="ORF">HELRODRAFT_135759</name>
</gene>
<keyword evidence="7" id="KW-0131">Cell cycle</keyword>
<dbReference type="Pfam" id="PF00581">
    <property type="entry name" value="Rhodanese"/>
    <property type="match status" value="1"/>
</dbReference>
<keyword evidence="3" id="KW-0132">Cell division</keyword>
<dbReference type="eggNOG" id="KOG3772">
    <property type="taxonomic scope" value="Eukaryota"/>
</dbReference>
<dbReference type="InParanoid" id="T1EIA4"/>
<evidence type="ECO:0000256" key="6">
    <source>
        <dbReference type="ARBA" id="ARBA00022912"/>
    </source>
</evidence>
<reference evidence="10 12" key="2">
    <citation type="journal article" date="2013" name="Nature">
        <title>Insights into bilaterian evolution from three spiralian genomes.</title>
        <authorList>
            <person name="Simakov O."/>
            <person name="Marletaz F."/>
            <person name="Cho S.J."/>
            <person name="Edsinger-Gonzales E."/>
            <person name="Havlak P."/>
            <person name="Hellsten U."/>
            <person name="Kuo D.H."/>
            <person name="Larsson T."/>
            <person name="Lv J."/>
            <person name="Arendt D."/>
            <person name="Savage R."/>
            <person name="Osoegawa K."/>
            <person name="de Jong P."/>
            <person name="Grimwood J."/>
            <person name="Chapman J.A."/>
            <person name="Shapiro H."/>
            <person name="Aerts A."/>
            <person name="Otillar R.P."/>
            <person name="Terry A.Y."/>
            <person name="Boore J.L."/>
            <person name="Grigoriev I.V."/>
            <person name="Lindberg D.R."/>
            <person name="Seaver E.C."/>
            <person name="Weisblat D.A."/>
            <person name="Putnam N.H."/>
            <person name="Rokhsar D.S."/>
        </authorList>
    </citation>
    <scope>NUCLEOTIDE SEQUENCE</scope>
</reference>
<dbReference type="GO" id="GO:0010971">
    <property type="term" value="P:positive regulation of G2/M transition of mitotic cell cycle"/>
    <property type="evidence" value="ECO:0000318"/>
    <property type="project" value="GO_Central"/>
</dbReference>
<dbReference type="PANTHER" id="PTHR10828">
    <property type="entry name" value="M-PHASE INDUCER PHOSPHATASE DUAL SPECIFICITY PHOSPHATASE CDC25"/>
    <property type="match status" value="1"/>
</dbReference>
<keyword evidence="4" id="KW-0498">Mitosis</keyword>
<evidence type="ECO:0000313" key="10">
    <source>
        <dbReference type="EMBL" id="ESO06610.1"/>
    </source>
</evidence>
<evidence type="ECO:0000256" key="4">
    <source>
        <dbReference type="ARBA" id="ARBA00022776"/>
    </source>
</evidence>
<evidence type="ECO:0000313" key="12">
    <source>
        <dbReference type="Proteomes" id="UP000015101"/>
    </source>
</evidence>
<name>T1EIA4_HELRO</name>
<dbReference type="GeneID" id="20196304"/>
<dbReference type="EMBL" id="AMQM01000655">
    <property type="status" value="NOT_ANNOTATED_CDS"/>
    <property type="molecule type" value="Genomic_DNA"/>
</dbReference>
<dbReference type="KEGG" id="hro:HELRODRAFT_135759"/>
<evidence type="ECO:0000256" key="8">
    <source>
        <dbReference type="ARBA" id="ARBA00051722"/>
    </source>
</evidence>
<dbReference type="SUPFAM" id="SSF52821">
    <property type="entry name" value="Rhodanese/Cell cycle control phosphatase"/>
    <property type="match status" value="1"/>
</dbReference>
<dbReference type="PROSITE" id="PS50206">
    <property type="entry name" value="RHODANESE_3"/>
    <property type="match status" value="1"/>
</dbReference>
<dbReference type="FunFam" id="3.40.250.10:FF:000021">
    <property type="entry name" value="M-phase inducer phosphatase cdc-25.2"/>
    <property type="match status" value="1"/>
</dbReference>
<evidence type="ECO:0000256" key="2">
    <source>
        <dbReference type="ARBA" id="ARBA00013064"/>
    </source>
</evidence>
<sequence length="174" mass="20033">QNLIGDFSRKYLLPLVSGRHQDLKSISISTMASLLKDEFKHVIDSYTIVDCRYPYEFNGGHIKVSSCSSLFLPLSFSSSIFVFSLSHLNCRSIIIFHCEFSSERGPKLSRLLRKKDRELNEYPKLNYPELYLLEGGYKAFFSTHPDLCEPKGYIPMTDPSHVSELKYFRNKSSS</sequence>
<dbReference type="GO" id="GO:0110032">
    <property type="term" value="P:positive regulation of G2/MI transition of meiotic cell cycle"/>
    <property type="evidence" value="ECO:0000318"/>
    <property type="project" value="GO_Central"/>
</dbReference>
<reference evidence="11" key="3">
    <citation type="submission" date="2015-06" db="UniProtKB">
        <authorList>
            <consortium name="EnsemblMetazoa"/>
        </authorList>
    </citation>
    <scope>IDENTIFICATION</scope>
</reference>
<dbReference type="OMA" id="RLMSHEF"/>
<dbReference type="SMART" id="SM00450">
    <property type="entry name" value="RHOD"/>
    <property type="match status" value="1"/>
</dbReference>
<accession>T1EIA4</accession>
<comment type="catalytic activity">
    <reaction evidence="8">
        <text>O-phospho-L-tyrosyl-[protein] + H2O = L-tyrosyl-[protein] + phosphate</text>
        <dbReference type="Rhea" id="RHEA:10684"/>
        <dbReference type="Rhea" id="RHEA-COMP:10136"/>
        <dbReference type="Rhea" id="RHEA-COMP:20101"/>
        <dbReference type="ChEBI" id="CHEBI:15377"/>
        <dbReference type="ChEBI" id="CHEBI:43474"/>
        <dbReference type="ChEBI" id="CHEBI:46858"/>
        <dbReference type="ChEBI" id="CHEBI:61978"/>
        <dbReference type="EC" id="3.1.3.48"/>
    </reaction>
</comment>
<keyword evidence="5" id="KW-0378">Hydrolase</keyword>
<organism evidence="11 12">
    <name type="scientific">Helobdella robusta</name>
    <name type="common">Californian leech</name>
    <dbReference type="NCBI Taxonomy" id="6412"/>
    <lineage>
        <taxon>Eukaryota</taxon>
        <taxon>Metazoa</taxon>
        <taxon>Spiralia</taxon>
        <taxon>Lophotrochozoa</taxon>
        <taxon>Annelida</taxon>
        <taxon>Clitellata</taxon>
        <taxon>Hirudinea</taxon>
        <taxon>Rhynchobdellida</taxon>
        <taxon>Glossiphoniidae</taxon>
        <taxon>Helobdella</taxon>
    </lineage>
</organism>
<protein>
    <recommendedName>
        <fullName evidence="2">protein-tyrosine-phosphatase</fullName>
        <ecNumber evidence="2">3.1.3.48</ecNumber>
    </recommendedName>
</protein>
<reference evidence="12" key="1">
    <citation type="submission" date="2012-12" db="EMBL/GenBank/DDBJ databases">
        <authorList>
            <person name="Hellsten U."/>
            <person name="Grimwood J."/>
            <person name="Chapman J.A."/>
            <person name="Shapiro H."/>
            <person name="Aerts A."/>
            <person name="Otillar R.P."/>
            <person name="Terry A.Y."/>
            <person name="Boore J.L."/>
            <person name="Simakov O."/>
            <person name="Marletaz F."/>
            <person name="Cho S.-J."/>
            <person name="Edsinger-Gonzales E."/>
            <person name="Havlak P."/>
            <person name="Kuo D.-H."/>
            <person name="Larsson T."/>
            <person name="Lv J."/>
            <person name="Arendt D."/>
            <person name="Savage R."/>
            <person name="Osoegawa K."/>
            <person name="de Jong P."/>
            <person name="Lindberg D.R."/>
            <person name="Seaver E.C."/>
            <person name="Weisblat D.A."/>
            <person name="Putnam N.H."/>
            <person name="Grigoriev I.V."/>
            <person name="Rokhsar D.S."/>
        </authorList>
    </citation>
    <scope>NUCLEOTIDE SEQUENCE</scope>
</reference>
<dbReference type="GO" id="GO:0005737">
    <property type="term" value="C:cytoplasm"/>
    <property type="evidence" value="ECO:0000318"/>
    <property type="project" value="GO_Central"/>
</dbReference>
<dbReference type="EC" id="3.1.3.48" evidence="2"/>
<dbReference type="EMBL" id="KB096324">
    <property type="protein sequence ID" value="ESO06610.1"/>
    <property type="molecule type" value="Genomic_DNA"/>
</dbReference>
<evidence type="ECO:0000259" key="9">
    <source>
        <dbReference type="PROSITE" id="PS50206"/>
    </source>
</evidence>
<feature type="domain" description="Rhodanese" evidence="9">
    <location>
        <begin position="42"/>
        <end position="149"/>
    </location>
</feature>
<evidence type="ECO:0000256" key="7">
    <source>
        <dbReference type="ARBA" id="ARBA00023306"/>
    </source>
</evidence>
<evidence type="ECO:0000256" key="5">
    <source>
        <dbReference type="ARBA" id="ARBA00022801"/>
    </source>
</evidence>
<dbReference type="GO" id="GO:0004725">
    <property type="term" value="F:protein tyrosine phosphatase activity"/>
    <property type="evidence" value="ECO:0000318"/>
    <property type="project" value="GO_Central"/>
</dbReference>
<comment type="similarity">
    <text evidence="1">Belongs to the MPI phosphatase family.</text>
</comment>
<evidence type="ECO:0000313" key="11">
    <source>
        <dbReference type="EnsemblMetazoa" id="HelroP135759"/>
    </source>
</evidence>
<dbReference type="GO" id="GO:0051301">
    <property type="term" value="P:cell division"/>
    <property type="evidence" value="ECO:0007669"/>
    <property type="project" value="UniProtKB-KW"/>
</dbReference>
<dbReference type="InterPro" id="IPR001763">
    <property type="entry name" value="Rhodanese-like_dom"/>
</dbReference>
<dbReference type="PRINTS" id="PR00716">
    <property type="entry name" value="MPIPHPHTASE"/>
</dbReference>
<dbReference type="AlphaFoldDB" id="T1EIA4"/>
<dbReference type="InterPro" id="IPR036873">
    <property type="entry name" value="Rhodanese-like_dom_sf"/>
</dbReference>
<keyword evidence="6" id="KW-0904">Protein phosphatase</keyword>
<keyword evidence="12" id="KW-1185">Reference proteome</keyword>
<dbReference type="HOGENOM" id="CLU_014464_1_1_1"/>
<proteinExistence type="inferred from homology"/>
<dbReference type="Proteomes" id="UP000015101">
    <property type="component" value="Unassembled WGS sequence"/>
</dbReference>
<dbReference type="CTD" id="20196304"/>
<dbReference type="EnsemblMetazoa" id="HelroT135759">
    <property type="protein sequence ID" value="HelroP135759"/>
    <property type="gene ID" value="HelroG135759"/>
</dbReference>
<evidence type="ECO:0000256" key="1">
    <source>
        <dbReference type="ARBA" id="ARBA00011065"/>
    </source>
</evidence>
<dbReference type="STRING" id="6412.T1EIA4"/>
<evidence type="ECO:0000256" key="3">
    <source>
        <dbReference type="ARBA" id="ARBA00022618"/>
    </source>
</evidence>